<evidence type="ECO:0000259" key="10">
    <source>
        <dbReference type="PROSITE" id="PS50893"/>
    </source>
</evidence>
<evidence type="ECO:0000256" key="1">
    <source>
        <dbReference type="ARBA" id="ARBA00004202"/>
    </source>
</evidence>
<dbReference type="SMART" id="SM00382">
    <property type="entry name" value="AAA"/>
    <property type="match status" value="1"/>
</dbReference>
<dbReference type="GO" id="GO:0006826">
    <property type="term" value="P:iron ion transport"/>
    <property type="evidence" value="ECO:0007669"/>
    <property type="project" value="UniProtKB-KW"/>
</dbReference>
<protein>
    <submittedName>
        <fullName evidence="11">Ferric citrate ABC transporter ATP-binding protein FecE</fullName>
    </submittedName>
</protein>
<evidence type="ECO:0000313" key="11">
    <source>
        <dbReference type="EMBL" id="BCI60354.1"/>
    </source>
</evidence>
<dbReference type="PROSITE" id="PS50893">
    <property type="entry name" value="ABC_TRANSPORTER_2"/>
    <property type="match status" value="1"/>
</dbReference>
<keyword evidence="7" id="KW-0408">Iron</keyword>
<dbReference type="KEGG" id="sman:C12CBH8_09930"/>
<dbReference type="CDD" id="cd03214">
    <property type="entry name" value="ABC_Iron-Siderophores_B12_Hemin"/>
    <property type="match status" value="1"/>
</dbReference>
<name>A0A7I8D6S8_9FIRM</name>
<evidence type="ECO:0000256" key="6">
    <source>
        <dbReference type="ARBA" id="ARBA00022840"/>
    </source>
</evidence>
<dbReference type="GO" id="GO:0005886">
    <property type="term" value="C:plasma membrane"/>
    <property type="evidence" value="ECO:0007669"/>
    <property type="project" value="UniProtKB-SubCell"/>
</dbReference>
<keyword evidence="8" id="KW-0406">Ion transport</keyword>
<dbReference type="Gene3D" id="3.40.50.300">
    <property type="entry name" value="P-loop containing nucleotide triphosphate hydrolases"/>
    <property type="match status" value="1"/>
</dbReference>
<dbReference type="GO" id="GO:0016887">
    <property type="term" value="F:ATP hydrolysis activity"/>
    <property type="evidence" value="ECO:0007669"/>
    <property type="project" value="InterPro"/>
</dbReference>
<dbReference type="Proteomes" id="UP000593890">
    <property type="component" value="Chromosome"/>
</dbReference>
<evidence type="ECO:0000256" key="8">
    <source>
        <dbReference type="ARBA" id="ARBA00023065"/>
    </source>
</evidence>
<keyword evidence="2" id="KW-0813">Transport</keyword>
<evidence type="ECO:0000256" key="9">
    <source>
        <dbReference type="ARBA" id="ARBA00023136"/>
    </source>
</evidence>
<dbReference type="InterPro" id="IPR003439">
    <property type="entry name" value="ABC_transporter-like_ATP-bd"/>
</dbReference>
<keyword evidence="9" id="KW-0472">Membrane</keyword>
<feature type="domain" description="ABC transporter" evidence="10">
    <location>
        <begin position="2"/>
        <end position="236"/>
    </location>
</feature>
<evidence type="ECO:0000256" key="7">
    <source>
        <dbReference type="ARBA" id="ARBA00023004"/>
    </source>
</evidence>
<keyword evidence="5" id="KW-0547">Nucleotide-binding</keyword>
<dbReference type="InterPro" id="IPR051535">
    <property type="entry name" value="Siderophore_ABC-ATPase"/>
</dbReference>
<dbReference type="PANTHER" id="PTHR42771:SF2">
    <property type="entry name" value="IRON(3+)-HYDROXAMATE IMPORT ATP-BINDING PROTEIN FHUC"/>
    <property type="match status" value="1"/>
</dbReference>
<dbReference type="EMBL" id="AP023321">
    <property type="protein sequence ID" value="BCI60354.1"/>
    <property type="molecule type" value="Genomic_DNA"/>
</dbReference>
<comment type="subcellular location">
    <subcellularLocation>
        <location evidence="1">Cell membrane</location>
        <topology evidence="1">Peripheral membrane protein</topology>
    </subcellularLocation>
</comment>
<evidence type="ECO:0000313" key="12">
    <source>
        <dbReference type="Proteomes" id="UP000593890"/>
    </source>
</evidence>
<sequence length="251" mass="28650">MVEFCHVTAGYGGEPILKDLCFSIPEGKITSLVGPNGCGKTTLLRAAARQLPSVKGEIFLRHRPLESYERKEFARTAAFLPQMRNVPSITVERLVSHGRFPYLGLSRKMRSQDRQAVQKAMESTGVSQWALRELTELSGGQRQRVYIAMVLAQDPDIIFLDEPTTYLDLKHQFELLELLQKLNQEGKTIVMVLHDLSHALRYSHKIVLLEEGRLVADDTPEALFYQKQLDRVFQVCTHQAEEAYYFTPQKD</sequence>
<reference evidence="12" key="1">
    <citation type="submission" date="2020-07" db="EMBL/GenBank/DDBJ databases">
        <title>Complete genome sequencing of Clostridia bacterium strain 12CBH8.</title>
        <authorList>
            <person name="Sakamoto M."/>
            <person name="Murakami T."/>
            <person name="Mori H."/>
        </authorList>
    </citation>
    <scope>NUCLEOTIDE SEQUENCE [LARGE SCALE GENOMIC DNA]</scope>
    <source>
        <strain evidence="12">12CBH8</strain>
    </source>
</reference>
<dbReference type="AlphaFoldDB" id="A0A7I8D6S8"/>
<accession>A0A7I8D6S8</accession>
<proteinExistence type="predicted"/>
<dbReference type="InterPro" id="IPR003593">
    <property type="entry name" value="AAA+_ATPase"/>
</dbReference>
<dbReference type="InterPro" id="IPR027417">
    <property type="entry name" value="P-loop_NTPase"/>
</dbReference>
<dbReference type="RefSeq" id="WP_090263398.1">
    <property type="nucleotide sequence ID" value="NZ_AP023321.1"/>
</dbReference>
<keyword evidence="4" id="KW-0410">Iron transport</keyword>
<dbReference type="PANTHER" id="PTHR42771">
    <property type="entry name" value="IRON(3+)-HYDROXAMATE IMPORT ATP-BINDING PROTEIN FHUC"/>
    <property type="match status" value="1"/>
</dbReference>
<dbReference type="SUPFAM" id="SSF52540">
    <property type="entry name" value="P-loop containing nucleoside triphosphate hydrolases"/>
    <property type="match status" value="1"/>
</dbReference>
<evidence type="ECO:0000256" key="3">
    <source>
        <dbReference type="ARBA" id="ARBA00022475"/>
    </source>
</evidence>
<evidence type="ECO:0000256" key="5">
    <source>
        <dbReference type="ARBA" id="ARBA00022741"/>
    </source>
</evidence>
<keyword evidence="3" id="KW-1003">Cell membrane</keyword>
<evidence type="ECO:0000256" key="2">
    <source>
        <dbReference type="ARBA" id="ARBA00022448"/>
    </source>
</evidence>
<organism evidence="11 12">
    <name type="scientific">Solibaculum mannosilyticum</name>
    <dbReference type="NCBI Taxonomy" id="2780922"/>
    <lineage>
        <taxon>Bacteria</taxon>
        <taxon>Bacillati</taxon>
        <taxon>Bacillota</taxon>
        <taxon>Clostridia</taxon>
        <taxon>Eubacteriales</taxon>
        <taxon>Oscillospiraceae</taxon>
        <taxon>Solibaculum</taxon>
    </lineage>
</organism>
<evidence type="ECO:0000256" key="4">
    <source>
        <dbReference type="ARBA" id="ARBA00022496"/>
    </source>
</evidence>
<dbReference type="FunFam" id="3.40.50.300:FF:000134">
    <property type="entry name" value="Iron-enterobactin ABC transporter ATP-binding protein"/>
    <property type="match status" value="1"/>
</dbReference>
<keyword evidence="6 11" id="KW-0067">ATP-binding</keyword>
<dbReference type="Pfam" id="PF00005">
    <property type="entry name" value="ABC_tran"/>
    <property type="match status" value="1"/>
</dbReference>
<gene>
    <name evidence="11" type="primary">fecE</name>
    <name evidence="11" type="ORF">C12CBH8_09930</name>
</gene>
<dbReference type="GO" id="GO:0005524">
    <property type="term" value="F:ATP binding"/>
    <property type="evidence" value="ECO:0007669"/>
    <property type="project" value="UniProtKB-KW"/>
</dbReference>
<keyword evidence="12" id="KW-1185">Reference proteome</keyword>